<feature type="transmembrane region" description="Helical" evidence="1">
    <location>
        <begin position="15"/>
        <end position="38"/>
    </location>
</feature>
<feature type="transmembrane region" description="Helical" evidence="1">
    <location>
        <begin position="45"/>
        <end position="65"/>
    </location>
</feature>
<reference evidence="2" key="1">
    <citation type="submission" date="2024-05" db="EMBL/GenBank/DDBJ databases">
        <title>Defense systems in Pseudomonas aeruginosa.</title>
        <authorList>
            <person name="van den Berg D.F."/>
            <person name="Costa R.A."/>
        </authorList>
    </citation>
    <scope>NUCLEOTIDE SEQUENCE</scope>
</reference>
<organism evidence="2">
    <name type="scientific">Pseudomonas phage vB_PaeP_FBPa42</name>
    <dbReference type="NCBI Taxonomy" id="3231240"/>
    <lineage>
        <taxon>Viruses</taxon>
    </lineage>
</organism>
<dbReference type="EMBL" id="PP813864">
    <property type="protein sequence ID" value="XCN26734.1"/>
    <property type="molecule type" value="Genomic_DNA"/>
</dbReference>
<evidence type="ECO:0000313" key="2">
    <source>
        <dbReference type="EMBL" id="XCN26734.1"/>
    </source>
</evidence>
<protein>
    <recommendedName>
        <fullName evidence="3">Holin</fullName>
    </recommendedName>
</protein>
<accession>A0AAU8KXE1</accession>
<evidence type="ECO:0000256" key="1">
    <source>
        <dbReference type="SAM" id="Phobius"/>
    </source>
</evidence>
<name>A0AAU8KXE1_9VIRU</name>
<keyword evidence="1" id="KW-1133">Transmembrane helix</keyword>
<keyword evidence="1" id="KW-0472">Membrane</keyword>
<proteinExistence type="predicted"/>
<keyword evidence="1" id="KW-0812">Transmembrane</keyword>
<sequence>MKMTEPASTAAGGLVLYKLGAFGVVAVLAAIVVMCMTVPKTIKEFACALIVTLMCSIGGGGWIIKAKGLEEWVNDEFGLFALLGLVFVCGLPGWVLTRGFFAYAEYRKSGRSFMKMVNDITSVIKSVVWK</sequence>
<evidence type="ECO:0008006" key="3">
    <source>
        <dbReference type="Google" id="ProtNLM"/>
    </source>
</evidence>
<feature type="transmembrane region" description="Helical" evidence="1">
    <location>
        <begin position="77"/>
        <end position="104"/>
    </location>
</feature>